<feature type="region of interest" description="Disordered" evidence="1">
    <location>
        <begin position="1"/>
        <end position="93"/>
    </location>
</feature>
<feature type="region of interest" description="Disordered" evidence="1">
    <location>
        <begin position="508"/>
        <end position="553"/>
    </location>
</feature>
<comment type="caution">
    <text evidence="2">The sequence shown here is derived from an EMBL/GenBank/DDBJ whole genome shotgun (WGS) entry which is preliminary data.</text>
</comment>
<feature type="compositionally biased region" description="Basic and acidic residues" evidence="1">
    <location>
        <begin position="235"/>
        <end position="265"/>
    </location>
</feature>
<accession>A0ABR0F0K0</accession>
<feature type="compositionally biased region" description="Polar residues" evidence="1">
    <location>
        <begin position="951"/>
        <end position="960"/>
    </location>
</feature>
<feature type="compositionally biased region" description="Polar residues" evidence="1">
    <location>
        <begin position="154"/>
        <end position="165"/>
    </location>
</feature>
<feature type="region of interest" description="Disordered" evidence="1">
    <location>
        <begin position="215"/>
        <end position="277"/>
    </location>
</feature>
<sequence>MERSISPSPSSTLDAGTPSAGNPQQQQRSLVAERRASYRLFPIVEPTPPASPVTLQRTSLSKAAGNHRRRSSSLDHHHVSKDQPTSATGHATSWTSALRFRESSNNGTRKASLPDIRPLRAVKASSGEVAAKLQALPPRPHTAVDRALEGSVGGRSNSVTDNSTLGDYRAPSTRLDHHGETHAVAVHGLGVNFPHTPALQPGRRVRSRPNLRIAVSAGHEQDEQRPTPPPKSPRHAREGSDESQQHTTPERDHATVNSAHVRDDSDPPSTPSVAQQQALVSLSPTLKVREFTVSPVARGRAVRKETPTKMHELLPSDFLDEKPLPPVIGPTLQPPSSKFSDPAGRPATSEGVNDASDVWRGGSVPPPRRQPPPRPIETRAAETNNRWSRMLKSSAKSKSTQDLHTRAASPEVRPLASHPVKKSDWNDLPSFASRPVQRAITPESQVTRSDDVDVTRPTAPRMHLATRSKSSNSAEQATTDYMPPESLSKASLALAAARANVAALRNSNASAMSSGSDHRSRSSGSDIGTLSRQPSDAPPRRPSSPGAADPVETLKDLSEQVDALHTRYASLKSERQKISTSIITSLKEQKFGPESANLILDEQLSLAAVSSSIDICFAKLKSLECRKEDAIAALIAKTTQAQKSPTDNISAMIASMALTRKGSLAPSDSGSRFAPTGRSTPDLVDSSSSHRLTQLSTRTFSYGSEPETLDYRLSSLSRKQSNGGDSIVYADGNERQTPATIPEDAESPRSQRVSRIHESDAALDQRTSDVSALSPVLEGERSLSDAALHLDNPTQIELARGSLSATPRDPSPTSERSMSPDELLDERPKKIRVNSSKAAKILGLLGKSADGKESPLIRLPEEKKAPVKVSEVEVELYDSSKLDSLDDTNASLLSVHTKDTEGSVFTTDTQASSEAQNLEDQLKSFPRPNPNTLSTHSSDLSDSRRDTGGSFLTNGSSAESSCEPDELEPPRPLSTTRPGRGQDLRPTASKTDMRKRDPSAHTIQVYLEHDELLDYYNRMRR</sequence>
<feature type="compositionally biased region" description="Polar residues" evidence="1">
    <location>
        <begin position="467"/>
        <end position="479"/>
    </location>
</feature>
<dbReference type="Proteomes" id="UP001305779">
    <property type="component" value="Unassembled WGS sequence"/>
</dbReference>
<feature type="compositionally biased region" description="Basic and acidic residues" evidence="1">
    <location>
        <begin position="302"/>
        <end position="323"/>
    </location>
</feature>
<feature type="compositionally biased region" description="Polar residues" evidence="1">
    <location>
        <begin position="685"/>
        <end position="699"/>
    </location>
</feature>
<organism evidence="2 3">
    <name type="scientific">Zasmidium cellare</name>
    <name type="common">Wine cellar mold</name>
    <name type="synonym">Racodium cellare</name>
    <dbReference type="NCBI Taxonomy" id="395010"/>
    <lineage>
        <taxon>Eukaryota</taxon>
        <taxon>Fungi</taxon>
        <taxon>Dikarya</taxon>
        <taxon>Ascomycota</taxon>
        <taxon>Pezizomycotina</taxon>
        <taxon>Dothideomycetes</taxon>
        <taxon>Dothideomycetidae</taxon>
        <taxon>Mycosphaerellales</taxon>
        <taxon>Mycosphaerellaceae</taxon>
        <taxon>Zasmidium</taxon>
    </lineage>
</organism>
<feature type="region of interest" description="Disordered" evidence="1">
    <location>
        <begin position="301"/>
        <end position="483"/>
    </location>
</feature>
<evidence type="ECO:0000256" key="1">
    <source>
        <dbReference type="SAM" id="MobiDB-lite"/>
    </source>
</evidence>
<feature type="compositionally biased region" description="Polar residues" evidence="1">
    <location>
        <begin position="908"/>
        <end position="919"/>
    </location>
</feature>
<reference evidence="2 3" key="1">
    <citation type="journal article" date="2023" name="G3 (Bethesda)">
        <title>A chromosome-level genome assembly of Zasmidium syzygii isolated from banana leaves.</title>
        <authorList>
            <person name="van Westerhoven A.C."/>
            <person name="Mehrabi R."/>
            <person name="Talebi R."/>
            <person name="Steentjes M.B.F."/>
            <person name="Corcolon B."/>
            <person name="Chong P.A."/>
            <person name="Kema G.H.J."/>
            <person name="Seidl M.F."/>
        </authorList>
    </citation>
    <scope>NUCLEOTIDE SEQUENCE [LARGE SCALE GENOMIC DNA]</scope>
    <source>
        <strain evidence="2 3">P124</strain>
    </source>
</reference>
<name>A0ABR0F0K0_ZASCE</name>
<proteinExistence type="predicted"/>
<keyword evidence="3" id="KW-1185">Reference proteome</keyword>
<evidence type="ECO:0000313" key="2">
    <source>
        <dbReference type="EMBL" id="KAK4506878.1"/>
    </source>
</evidence>
<protein>
    <submittedName>
        <fullName evidence="2">Uncharacterized protein</fullName>
    </submittedName>
</protein>
<feature type="compositionally biased region" description="Low complexity" evidence="1">
    <location>
        <begin position="522"/>
        <end position="535"/>
    </location>
</feature>
<feature type="compositionally biased region" description="Pro residues" evidence="1">
    <location>
        <begin position="364"/>
        <end position="375"/>
    </location>
</feature>
<feature type="compositionally biased region" description="Polar residues" evidence="1">
    <location>
        <begin position="715"/>
        <end position="724"/>
    </location>
</feature>
<dbReference type="EMBL" id="JAXOVC010000001">
    <property type="protein sequence ID" value="KAK4506878.1"/>
    <property type="molecule type" value="Genomic_DNA"/>
</dbReference>
<feature type="region of interest" description="Disordered" evidence="1">
    <location>
        <begin position="795"/>
        <end position="828"/>
    </location>
</feature>
<gene>
    <name evidence="2" type="ORF">PRZ48_000611</name>
</gene>
<feature type="compositionally biased region" description="Polar residues" evidence="1">
    <location>
        <begin position="1"/>
        <end position="29"/>
    </location>
</feature>
<evidence type="ECO:0000313" key="3">
    <source>
        <dbReference type="Proteomes" id="UP001305779"/>
    </source>
</evidence>
<feature type="region of interest" description="Disordered" evidence="1">
    <location>
        <begin position="908"/>
        <end position="1002"/>
    </location>
</feature>
<feature type="region of interest" description="Disordered" evidence="1">
    <location>
        <begin position="715"/>
        <end position="776"/>
    </location>
</feature>
<feature type="compositionally biased region" description="Polar residues" evidence="1">
    <location>
        <begin position="82"/>
        <end position="93"/>
    </location>
</feature>
<feature type="region of interest" description="Disordered" evidence="1">
    <location>
        <begin position="663"/>
        <end position="699"/>
    </location>
</feature>
<feature type="compositionally biased region" description="Basic and acidic residues" evidence="1">
    <location>
        <begin position="72"/>
        <end position="81"/>
    </location>
</feature>
<feature type="region of interest" description="Disordered" evidence="1">
    <location>
        <begin position="147"/>
        <end position="169"/>
    </location>
</feature>